<dbReference type="InterPro" id="IPR043132">
    <property type="entry name" value="BCAT-like_C"/>
</dbReference>
<reference evidence="3 4" key="1">
    <citation type="submission" date="2014-08" db="EMBL/GenBank/DDBJ databases">
        <authorList>
            <person name="Hassan Y.I."/>
            <person name="Lepp D."/>
            <person name="Zhou T."/>
        </authorList>
    </citation>
    <scope>NUCLEOTIDE SEQUENCE [LARGE SCALE GENOMIC DNA]</scope>
    <source>
        <strain evidence="3 4">IFO13584</strain>
    </source>
</reference>
<dbReference type="Pfam" id="PF01063">
    <property type="entry name" value="Aminotran_4"/>
    <property type="match status" value="1"/>
</dbReference>
<dbReference type="NCBIfam" id="NF005729">
    <property type="entry name" value="PRK07546.1-3"/>
    <property type="match status" value="1"/>
</dbReference>
<accession>A0A087LZQ4</accession>
<dbReference type="Proteomes" id="UP000028981">
    <property type="component" value="Unassembled WGS sequence"/>
</dbReference>
<dbReference type="InterPro" id="IPR019999">
    <property type="entry name" value="Anth_synth_I-like"/>
</dbReference>
<dbReference type="Pfam" id="PF00425">
    <property type="entry name" value="Chorismate_bind"/>
    <property type="match status" value="1"/>
</dbReference>
<dbReference type="InterPro" id="IPR001544">
    <property type="entry name" value="Aminotrans_IV"/>
</dbReference>
<dbReference type="NCBIfam" id="TIGR00553">
    <property type="entry name" value="pabB"/>
    <property type="match status" value="1"/>
</dbReference>
<keyword evidence="4" id="KW-1185">Reference proteome</keyword>
<dbReference type="OrthoDB" id="9803598at2"/>
<dbReference type="InterPro" id="IPR036038">
    <property type="entry name" value="Aminotransferase-like"/>
</dbReference>
<dbReference type="RefSeq" id="WP_035084658.1">
    <property type="nucleotide sequence ID" value="NZ_JQGC01000015.1"/>
</dbReference>
<evidence type="ECO:0000313" key="4">
    <source>
        <dbReference type="Proteomes" id="UP000028981"/>
    </source>
</evidence>
<dbReference type="Gene3D" id="3.60.120.10">
    <property type="entry name" value="Anthranilate synthase"/>
    <property type="match status" value="1"/>
</dbReference>
<dbReference type="AlphaFoldDB" id="A0A087LZQ4"/>
<dbReference type="STRING" id="46914.JP75_16035"/>
<dbReference type="GO" id="GO:0046820">
    <property type="term" value="F:4-amino-4-deoxychorismate synthase activity"/>
    <property type="evidence" value="ECO:0007669"/>
    <property type="project" value="TreeGrafter"/>
</dbReference>
<dbReference type="PANTHER" id="PTHR11236">
    <property type="entry name" value="AMINOBENZOATE/ANTHRANILATE SYNTHASE"/>
    <property type="match status" value="1"/>
</dbReference>
<dbReference type="SUPFAM" id="SSF56322">
    <property type="entry name" value="ADC synthase"/>
    <property type="match status" value="1"/>
</dbReference>
<dbReference type="InterPro" id="IPR015890">
    <property type="entry name" value="Chorismate_C"/>
</dbReference>
<dbReference type="PANTHER" id="PTHR11236:SF50">
    <property type="entry name" value="AMINODEOXYCHORISMATE SYNTHASE COMPONENT 1"/>
    <property type="match status" value="1"/>
</dbReference>
<dbReference type="Gene3D" id="3.30.470.10">
    <property type="match status" value="1"/>
</dbReference>
<evidence type="ECO:0000259" key="2">
    <source>
        <dbReference type="Pfam" id="PF00425"/>
    </source>
</evidence>
<dbReference type="EMBL" id="JQGC01000015">
    <property type="protein sequence ID" value="KFL30107.1"/>
    <property type="molecule type" value="Genomic_DNA"/>
</dbReference>
<dbReference type="PRINTS" id="PR00095">
    <property type="entry name" value="ANTSNTHASEI"/>
</dbReference>
<feature type="domain" description="Chorismate-utilising enzyme C-terminal" evidence="2">
    <location>
        <begin position="114"/>
        <end position="368"/>
    </location>
</feature>
<name>A0A087LZQ4_9HYPH</name>
<dbReference type="InterPro" id="IPR005801">
    <property type="entry name" value="ADC_synthase"/>
</dbReference>
<sequence>MFSSGTVLLHDNLSPHGQSRLFSEPKEVFCAFDANAARAALKRIAEAGKEGLWAAGYFAYELGFLFEERLEKFLPERSKTPLLWFGLYDAPKPFADFPESREGTAENLAPSTSFADYASAFDAVKNYIAAGDTYQVNLTFKASFQLSGSPLGLYRRLAQSQKTAYGAYIHAGDHFVLSRSPELFVSGTGDMLAARPMKGTLPRAPLASKDAADRAALANDEKNRAENLMIVDLLRNDLGRIAEIGSVEVTDLFTVETYSTLHTMTSGISARRRPDVTMLDVLENLFPCGSITGAPKLHAMEIIREVETSPRGLYTGSIGYIAPNGDFAFNVAIRTAVIDADGNGEIGIGGGIVADSEAQSEYEEALLKLRFLSDPAPPVTLIETLKWSPEEGFVLLGRHLARLLASAAYFGLPADAAEATTLLLAESANWTAPMRVRLTLSETGIEISAVPLPPNPEKFRFIIASETLASTSVWLAHKTTNRAFYDQPRIAAHDTLGVDEVVFLNERSELTEGSITNLFLQRGGKLLTPALSSGLLPGTLRAELIETGEAQEAILTLADLHSADAIFLGNSVRGLLRAEFFQPEKAAS</sequence>
<dbReference type="GO" id="GO:0009396">
    <property type="term" value="P:folic acid-containing compound biosynthetic process"/>
    <property type="evidence" value="ECO:0007669"/>
    <property type="project" value="InterPro"/>
</dbReference>
<dbReference type="InterPro" id="IPR043131">
    <property type="entry name" value="BCAT-like_N"/>
</dbReference>
<protein>
    <recommendedName>
        <fullName evidence="1">Probable branched-chain-amino-acid aminotransferase</fullName>
    </recommendedName>
</protein>
<organism evidence="3 4">
    <name type="scientific">Devosia riboflavina</name>
    <dbReference type="NCBI Taxonomy" id="46914"/>
    <lineage>
        <taxon>Bacteria</taxon>
        <taxon>Pseudomonadati</taxon>
        <taxon>Pseudomonadota</taxon>
        <taxon>Alphaproteobacteria</taxon>
        <taxon>Hyphomicrobiales</taxon>
        <taxon>Devosiaceae</taxon>
        <taxon>Devosia</taxon>
    </lineage>
</organism>
<dbReference type="InterPro" id="IPR005802">
    <property type="entry name" value="ADC_synth_comp_1"/>
</dbReference>
<dbReference type="GO" id="GO:0000162">
    <property type="term" value="P:L-tryptophan biosynthetic process"/>
    <property type="evidence" value="ECO:0007669"/>
    <property type="project" value="TreeGrafter"/>
</dbReference>
<proteinExistence type="predicted"/>
<dbReference type="Gene3D" id="3.20.10.10">
    <property type="entry name" value="D-amino Acid Aminotransferase, subunit A, domain 2"/>
    <property type="match status" value="1"/>
</dbReference>
<evidence type="ECO:0000313" key="3">
    <source>
        <dbReference type="EMBL" id="KFL30107.1"/>
    </source>
</evidence>
<gene>
    <name evidence="3" type="ORF">JP75_16035</name>
</gene>
<evidence type="ECO:0000256" key="1">
    <source>
        <dbReference type="ARBA" id="ARBA00014472"/>
    </source>
</evidence>
<dbReference type="SUPFAM" id="SSF56752">
    <property type="entry name" value="D-aminoacid aminotransferase-like PLP-dependent enzymes"/>
    <property type="match status" value="1"/>
</dbReference>
<comment type="caution">
    <text evidence="3">The sequence shown here is derived from an EMBL/GenBank/DDBJ whole genome shotgun (WGS) entry which is preliminary data.</text>
</comment>